<organism evidence="1 2">
    <name type="scientific">Polarella glacialis</name>
    <name type="common">Dinoflagellate</name>
    <dbReference type="NCBI Taxonomy" id="89957"/>
    <lineage>
        <taxon>Eukaryota</taxon>
        <taxon>Sar</taxon>
        <taxon>Alveolata</taxon>
        <taxon>Dinophyceae</taxon>
        <taxon>Suessiales</taxon>
        <taxon>Suessiaceae</taxon>
        <taxon>Polarella</taxon>
    </lineage>
</organism>
<sequence>MAILSQLSHDLNDKVAVSLSLLKGNEVPDHSATLRAMKSASGAERLRLAVKLLTGGVEVSKYSYYLHWLHPKLKILRLSEDRSTLVVTPKRLVLTRGRIAKAVHIPITEISGVVQGAYTSTFKSLRAASKPPHWAAFSIIGACRTFDFSAEIALVVEACVLGLQQ</sequence>
<accession>A0A813KUJ9</accession>
<gene>
    <name evidence="1" type="ORF">PGLA2088_LOCUS38502</name>
</gene>
<dbReference type="Gene3D" id="2.30.29.30">
    <property type="entry name" value="Pleckstrin-homology domain (PH domain)/Phosphotyrosine-binding domain (PTB)"/>
    <property type="match status" value="1"/>
</dbReference>
<proteinExistence type="predicted"/>
<feature type="non-terminal residue" evidence="1">
    <location>
        <position position="165"/>
    </location>
</feature>
<dbReference type="Proteomes" id="UP000626109">
    <property type="component" value="Unassembled WGS sequence"/>
</dbReference>
<dbReference type="InterPro" id="IPR011993">
    <property type="entry name" value="PH-like_dom_sf"/>
</dbReference>
<comment type="caution">
    <text evidence="1">The sequence shown here is derived from an EMBL/GenBank/DDBJ whole genome shotgun (WGS) entry which is preliminary data.</text>
</comment>
<name>A0A813KUJ9_POLGL</name>
<dbReference type="AlphaFoldDB" id="A0A813KUJ9"/>
<reference evidence="1" key="1">
    <citation type="submission" date="2021-02" db="EMBL/GenBank/DDBJ databases">
        <authorList>
            <person name="Dougan E. K."/>
            <person name="Rhodes N."/>
            <person name="Thang M."/>
            <person name="Chan C."/>
        </authorList>
    </citation>
    <scope>NUCLEOTIDE SEQUENCE</scope>
</reference>
<evidence type="ECO:0000313" key="2">
    <source>
        <dbReference type="Proteomes" id="UP000626109"/>
    </source>
</evidence>
<protein>
    <submittedName>
        <fullName evidence="1">Uncharacterized protein</fullName>
    </submittedName>
</protein>
<dbReference type="EMBL" id="CAJNNW010032778">
    <property type="protein sequence ID" value="CAE8715375.1"/>
    <property type="molecule type" value="Genomic_DNA"/>
</dbReference>
<evidence type="ECO:0000313" key="1">
    <source>
        <dbReference type="EMBL" id="CAE8715375.1"/>
    </source>
</evidence>